<organism evidence="1">
    <name type="scientific">marine metagenome</name>
    <dbReference type="NCBI Taxonomy" id="408172"/>
    <lineage>
        <taxon>unclassified sequences</taxon>
        <taxon>metagenomes</taxon>
        <taxon>ecological metagenomes</taxon>
    </lineage>
</organism>
<dbReference type="SUPFAM" id="SSF56801">
    <property type="entry name" value="Acetyl-CoA synthetase-like"/>
    <property type="match status" value="1"/>
</dbReference>
<dbReference type="AlphaFoldDB" id="A0A382JQA2"/>
<dbReference type="EMBL" id="UINC01075381">
    <property type="protein sequence ID" value="SVC13502.1"/>
    <property type="molecule type" value="Genomic_DNA"/>
</dbReference>
<proteinExistence type="predicted"/>
<sequence>MAVKTTSEYLIENSEKYANEPAVSSKNNDGEWDTTTWSDFFKQTMDVAKALTAMGFVKND</sequence>
<gene>
    <name evidence="1" type="ORF">METZ01_LOCUS266356</name>
</gene>
<accession>A0A382JQA2</accession>
<evidence type="ECO:0008006" key="2">
    <source>
        <dbReference type="Google" id="ProtNLM"/>
    </source>
</evidence>
<protein>
    <recommendedName>
        <fullName evidence="2">AMP-dependent synthetase/ligase domain-containing protein</fullName>
    </recommendedName>
</protein>
<feature type="non-terminal residue" evidence="1">
    <location>
        <position position="60"/>
    </location>
</feature>
<evidence type="ECO:0000313" key="1">
    <source>
        <dbReference type="EMBL" id="SVC13502.1"/>
    </source>
</evidence>
<reference evidence="1" key="1">
    <citation type="submission" date="2018-05" db="EMBL/GenBank/DDBJ databases">
        <authorList>
            <person name="Lanie J.A."/>
            <person name="Ng W.-L."/>
            <person name="Kazmierczak K.M."/>
            <person name="Andrzejewski T.M."/>
            <person name="Davidsen T.M."/>
            <person name="Wayne K.J."/>
            <person name="Tettelin H."/>
            <person name="Glass J.I."/>
            <person name="Rusch D."/>
            <person name="Podicherti R."/>
            <person name="Tsui H.-C.T."/>
            <person name="Winkler M.E."/>
        </authorList>
    </citation>
    <scope>NUCLEOTIDE SEQUENCE</scope>
</reference>
<name>A0A382JQA2_9ZZZZ</name>